<dbReference type="Pfam" id="PF04082">
    <property type="entry name" value="Fungal_trans"/>
    <property type="match status" value="1"/>
</dbReference>
<dbReference type="SUPFAM" id="SSF57667">
    <property type="entry name" value="beta-beta-alpha zinc fingers"/>
    <property type="match status" value="1"/>
</dbReference>
<dbReference type="Proteomes" id="UP001152130">
    <property type="component" value="Unassembled WGS sequence"/>
</dbReference>
<dbReference type="PROSITE" id="PS50157">
    <property type="entry name" value="ZINC_FINGER_C2H2_2"/>
    <property type="match status" value="2"/>
</dbReference>
<sequence length="897" mass="99166">MTGADSNQRQLQCPECPQKFSRPSHLSRHQLTHVASSHKDFIPCPQCQKTFSRRDVLLRHLRSTHRVKGHAKKSVQKSCYRCVVKKLKCDRKRPCCNGCSRAGDACSYPNPIEQDGLVILDSDASTDRPDHPPDEQAQSQPDESTLPQTDAWQPAFNMSVPIATLPPSTSSPGSTLTRETDDTQSLSQACQVDAFNNIDENSTIGSAIDIPQSFDTLQTDPGDAVFSNDFAISPSYMALMQPNFRTGGFDWLGSNVDDGLQPAQLAALEGLYVQEPWSSNMEQRGPETVATNGCFPDEATQQIPEAAESTWTREAEGRRSSDEARRSSNPHHASLAWPFDQGNDSVPHQYRLPPLRELLNSRSRTGRSQLVDGFIQILSETPMPQLTTIRDSHSVQAFCHLQRLSDSYFARFHDVQSILHKPTWTMSSCPPAMLTAMACIGALLSDSPSDVDLSFVLSDLCSTIITWMGASDNTSYNEVSYLNALCLHQIYSLGSGNRQLYQNADRSRGILIGGLRGIGLLKPRNAVSSDERQESVPSPENGQDLSHEWRSWIVRESGRRAAWAAFEYDCSLCTLTSRRGVVDLNELPSLLPCPESIWNANSAQAWYALVSRLGTDSSGPNLSVVIKLTLAGREAPSYLGSWAKRLCAQVMGRMLWDLWQLEVVAMPEFLGLSSIISAHRETKRSLLKGLNTLVESLRAPSTTGDLISYNIASLLCHYSHLCAANGILDMIVYIVRNLISSTPQQHDGIKVARERLKSTFARDPKTARRLCWHAAQIVAIANDYLVSAPCEIMRVFMGYIFIIAYSTYGPHGTLVLSESNHIVRLDLHDHNISQRRVVVKWIEAGGPASCGSVQDIGAPGSTPAISNDAQKMLQKLNCWGLATKFVRIFQVLESKGF</sequence>
<keyword evidence="2" id="KW-0862">Zinc</keyword>
<evidence type="ECO:0000313" key="11">
    <source>
        <dbReference type="Proteomes" id="UP001152130"/>
    </source>
</evidence>
<evidence type="ECO:0000259" key="9">
    <source>
        <dbReference type="PROSITE" id="PS50157"/>
    </source>
</evidence>
<dbReference type="GO" id="GO:0008270">
    <property type="term" value="F:zinc ion binding"/>
    <property type="evidence" value="ECO:0007669"/>
    <property type="project" value="UniProtKB-KW"/>
</dbReference>
<evidence type="ECO:0000313" key="10">
    <source>
        <dbReference type="EMBL" id="KAJ4019460.1"/>
    </source>
</evidence>
<feature type="domain" description="C2H2-type" evidence="9">
    <location>
        <begin position="42"/>
        <end position="65"/>
    </location>
</feature>
<keyword evidence="11" id="KW-1185">Reference proteome</keyword>
<keyword evidence="6" id="KW-0863">Zinc-finger</keyword>
<dbReference type="EMBL" id="JAPDHF010000004">
    <property type="protein sequence ID" value="KAJ4019460.1"/>
    <property type="molecule type" value="Genomic_DNA"/>
</dbReference>
<evidence type="ECO:0000259" key="8">
    <source>
        <dbReference type="PROSITE" id="PS50048"/>
    </source>
</evidence>
<feature type="region of interest" description="Disordered" evidence="7">
    <location>
        <begin position="122"/>
        <end position="149"/>
    </location>
</feature>
<dbReference type="Pfam" id="PF00172">
    <property type="entry name" value="Zn_clus"/>
    <property type="match status" value="1"/>
</dbReference>
<accession>A0A9W8PVZ6</accession>
<dbReference type="SMART" id="SM00066">
    <property type="entry name" value="GAL4"/>
    <property type="match status" value="1"/>
</dbReference>
<evidence type="ECO:0000256" key="3">
    <source>
        <dbReference type="ARBA" id="ARBA00023015"/>
    </source>
</evidence>
<dbReference type="GO" id="GO:0003677">
    <property type="term" value="F:DNA binding"/>
    <property type="evidence" value="ECO:0007669"/>
    <property type="project" value="InterPro"/>
</dbReference>
<dbReference type="InterPro" id="IPR007219">
    <property type="entry name" value="XnlR_reg_dom"/>
</dbReference>
<proteinExistence type="predicted"/>
<dbReference type="Pfam" id="PF00096">
    <property type="entry name" value="zf-C2H2"/>
    <property type="match status" value="2"/>
</dbReference>
<dbReference type="AlphaFoldDB" id="A0A9W8PVZ6"/>
<dbReference type="SUPFAM" id="SSF57701">
    <property type="entry name" value="Zn2/Cys6 DNA-binding domain"/>
    <property type="match status" value="1"/>
</dbReference>
<feature type="compositionally biased region" description="Basic and acidic residues" evidence="7">
    <location>
        <begin position="125"/>
        <end position="134"/>
    </location>
</feature>
<name>A0A9W8PVZ6_9HYPO</name>
<protein>
    <submittedName>
        <fullName evidence="10">Uncharacterized protein</fullName>
    </submittedName>
</protein>
<dbReference type="InterPro" id="IPR036236">
    <property type="entry name" value="Znf_C2H2_sf"/>
</dbReference>
<dbReference type="PANTHER" id="PTHR47660">
    <property type="entry name" value="TRANSCRIPTION FACTOR WITH C2H2 AND ZN(2)-CYS(6) DNA BINDING DOMAIN (EUROFUNG)-RELATED-RELATED"/>
    <property type="match status" value="1"/>
</dbReference>
<feature type="region of interest" description="Disordered" evidence="7">
    <location>
        <begin position="161"/>
        <end position="185"/>
    </location>
</feature>
<dbReference type="Gene3D" id="4.10.240.10">
    <property type="entry name" value="Zn(2)-C6 fungal-type DNA-binding domain"/>
    <property type="match status" value="1"/>
</dbReference>
<feature type="domain" description="C2H2-type" evidence="9">
    <location>
        <begin position="11"/>
        <end position="38"/>
    </location>
</feature>
<dbReference type="CDD" id="cd12148">
    <property type="entry name" value="fungal_TF_MHR"/>
    <property type="match status" value="1"/>
</dbReference>
<evidence type="ECO:0000256" key="2">
    <source>
        <dbReference type="ARBA" id="ARBA00022833"/>
    </source>
</evidence>
<keyword evidence="1" id="KW-0479">Metal-binding</keyword>
<evidence type="ECO:0000256" key="1">
    <source>
        <dbReference type="ARBA" id="ARBA00022723"/>
    </source>
</evidence>
<evidence type="ECO:0000256" key="6">
    <source>
        <dbReference type="PROSITE-ProRule" id="PRU00042"/>
    </source>
</evidence>
<feature type="region of interest" description="Disordered" evidence="7">
    <location>
        <begin position="302"/>
        <end position="342"/>
    </location>
</feature>
<organism evidence="10 11">
    <name type="scientific">Fusarium irregulare</name>
    <dbReference type="NCBI Taxonomy" id="2494466"/>
    <lineage>
        <taxon>Eukaryota</taxon>
        <taxon>Fungi</taxon>
        <taxon>Dikarya</taxon>
        <taxon>Ascomycota</taxon>
        <taxon>Pezizomycotina</taxon>
        <taxon>Sordariomycetes</taxon>
        <taxon>Hypocreomycetidae</taxon>
        <taxon>Hypocreales</taxon>
        <taxon>Nectriaceae</taxon>
        <taxon>Fusarium</taxon>
        <taxon>Fusarium incarnatum-equiseti species complex</taxon>
    </lineage>
</organism>
<dbReference type="GO" id="GO:0006351">
    <property type="term" value="P:DNA-templated transcription"/>
    <property type="evidence" value="ECO:0007669"/>
    <property type="project" value="InterPro"/>
</dbReference>
<dbReference type="Gene3D" id="3.30.160.60">
    <property type="entry name" value="Classic Zinc Finger"/>
    <property type="match status" value="2"/>
</dbReference>
<feature type="compositionally biased region" description="Low complexity" evidence="7">
    <location>
        <begin position="165"/>
        <end position="177"/>
    </location>
</feature>
<reference evidence="10" key="1">
    <citation type="submission" date="2022-10" db="EMBL/GenBank/DDBJ databases">
        <title>Fusarium specimens isolated from Avocado Roots.</title>
        <authorList>
            <person name="Stajich J."/>
            <person name="Roper C."/>
            <person name="Heimlech-Rivalta G."/>
        </authorList>
    </citation>
    <scope>NUCLEOTIDE SEQUENCE</scope>
    <source>
        <strain evidence="10">CF00143</strain>
    </source>
</reference>
<evidence type="ECO:0000256" key="5">
    <source>
        <dbReference type="ARBA" id="ARBA00023242"/>
    </source>
</evidence>
<dbReference type="InterPro" id="IPR013087">
    <property type="entry name" value="Znf_C2H2_type"/>
</dbReference>
<dbReference type="PANTHER" id="PTHR47660:SF2">
    <property type="entry name" value="TRANSCRIPTION FACTOR WITH C2H2 AND ZN(2)-CYS(6) DNA BINDING DOMAIN (EUROFUNG)"/>
    <property type="match status" value="1"/>
</dbReference>
<dbReference type="PROSITE" id="PS00028">
    <property type="entry name" value="ZINC_FINGER_C2H2_1"/>
    <property type="match status" value="2"/>
</dbReference>
<keyword evidence="3" id="KW-0805">Transcription regulation</keyword>
<feature type="domain" description="Zn(2)-C6 fungal-type" evidence="8">
    <location>
        <begin position="78"/>
        <end position="108"/>
    </location>
</feature>
<evidence type="ECO:0000256" key="4">
    <source>
        <dbReference type="ARBA" id="ARBA00023163"/>
    </source>
</evidence>
<dbReference type="InterPro" id="IPR001138">
    <property type="entry name" value="Zn2Cys6_DnaBD"/>
</dbReference>
<dbReference type="PROSITE" id="PS50048">
    <property type="entry name" value="ZN2_CY6_FUNGAL_2"/>
    <property type="match status" value="1"/>
</dbReference>
<feature type="compositionally biased region" description="Basic and acidic residues" evidence="7">
    <location>
        <begin position="311"/>
        <end position="326"/>
    </location>
</feature>
<evidence type="ECO:0000256" key="7">
    <source>
        <dbReference type="SAM" id="MobiDB-lite"/>
    </source>
</evidence>
<feature type="compositionally biased region" description="Polar residues" evidence="7">
    <location>
        <begin position="136"/>
        <end position="149"/>
    </location>
</feature>
<dbReference type="GO" id="GO:0000981">
    <property type="term" value="F:DNA-binding transcription factor activity, RNA polymerase II-specific"/>
    <property type="evidence" value="ECO:0007669"/>
    <property type="project" value="InterPro"/>
</dbReference>
<gene>
    <name evidence="10" type="ORF">NW766_003187</name>
</gene>
<dbReference type="SMART" id="SM00355">
    <property type="entry name" value="ZnF_C2H2"/>
    <property type="match status" value="2"/>
</dbReference>
<keyword evidence="4" id="KW-0804">Transcription</keyword>
<keyword evidence="5" id="KW-0539">Nucleus</keyword>
<comment type="caution">
    <text evidence="10">The sequence shown here is derived from an EMBL/GenBank/DDBJ whole genome shotgun (WGS) entry which is preliminary data.</text>
</comment>
<dbReference type="InterPro" id="IPR036864">
    <property type="entry name" value="Zn2-C6_fun-type_DNA-bd_sf"/>
</dbReference>
<dbReference type="CDD" id="cd00067">
    <property type="entry name" value="GAL4"/>
    <property type="match status" value="1"/>
</dbReference>